<proteinExistence type="predicted"/>
<accession>A0A9N8KUC8</accession>
<evidence type="ECO:0000256" key="2">
    <source>
        <dbReference type="SAM" id="Phobius"/>
    </source>
</evidence>
<dbReference type="PANTHER" id="PTHR11161">
    <property type="entry name" value="O-ACYLTRANSFERASE"/>
    <property type="match status" value="1"/>
</dbReference>
<dbReference type="InterPro" id="IPR052728">
    <property type="entry name" value="O2_lipid_transport_reg"/>
</dbReference>
<evidence type="ECO:0000313" key="4">
    <source>
        <dbReference type="Proteomes" id="UP001154114"/>
    </source>
</evidence>
<feature type="compositionally biased region" description="Polar residues" evidence="1">
    <location>
        <begin position="313"/>
        <end position="322"/>
    </location>
</feature>
<evidence type="ECO:0008006" key="5">
    <source>
        <dbReference type="Google" id="ProtNLM"/>
    </source>
</evidence>
<keyword evidence="2" id="KW-0812">Transmembrane</keyword>
<reference evidence="3" key="1">
    <citation type="submission" date="2021-12" db="EMBL/GenBank/DDBJ databases">
        <authorList>
            <person name="King R."/>
        </authorList>
    </citation>
    <scope>NUCLEOTIDE SEQUENCE</scope>
</reference>
<feature type="transmembrane region" description="Helical" evidence="2">
    <location>
        <begin position="75"/>
        <end position="92"/>
    </location>
</feature>
<feature type="transmembrane region" description="Helical" evidence="2">
    <location>
        <begin position="126"/>
        <end position="146"/>
    </location>
</feature>
<feature type="transmembrane region" description="Helical" evidence="2">
    <location>
        <begin position="193"/>
        <end position="216"/>
    </location>
</feature>
<keyword evidence="2" id="KW-0472">Membrane</keyword>
<dbReference type="EMBL" id="LR824021">
    <property type="protein sequence ID" value="CAD0202861.1"/>
    <property type="molecule type" value="Genomic_DNA"/>
</dbReference>
<organism evidence="3 4">
    <name type="scientific">Chrysodeixis includens</name>
    <name type="common">Soybean looper</name>
    <name type="synonym">Pseudoplusia includens</name>
    <dbReference type="NCBI Taxonomy" id="689277"/>
    <lineage>
        <taxon>Eukaryota</taxon>
        <taxon>Metazoa</taxon>
        <taxon>Ecdysozoa</taxon>
        <taxon>Arthropoda</taxon>
        <taxon>Hexapoda</taxon>
        <taxon>Insecta</taxon>
        <taxon>Pterygota</taxon>
        <taxon>Neoptera</taxon>
        <taxon>Endopterygota</taxon>
        <taxon>Lepidoptera</taxon>
        <taxon>Glossata</taxon>
        <taxon>Ditrysia</taxon>
        <taxon>Noctuoidea</taxon>
        <taxon>Noctuidae</taxon>
        <taxon>Plusiinae</taxon>
        <taxon>Chrysodeixis</taxon>
    </lineage>
</organism>
<keyword evidence="4" id="KW-1185">Reference proteome</keyword>
<dbReference type="OrthoDB" id="10265389at2759"/>
<keyword evidence="2" id="KW-1133">Transmembrane helix</keyword>
<feature type="region of interest" description="Disordered" evidence="1">
    <location>
        <begin position="307"/>
        <end position="328"/>
    </location>
</feature>
<protein>
    <recommendedName>
        <fullName evidence="5">Acyltransferase 3 domain-containing protein</fullName>
    </recommendedName>
</protein>
<sequence length="328" mass="37146">MPPVIHLDPYDACFQKPDDLYCTAELVLVADEPSPLLTMIQKIQTSWSKYLGADTQLYCLAAIVFLACKTPRSRKIALTLMLVLGTIFTTGHTYFQKLYGVLVVSPTVVMGVFVKDPTFNQLYKRGHTNLTGCTIGMAMGYFVYHWQKKGVNQKKLQSYRFWYWLLFPVGCLICLSGGVYYEDAPPPSTLVNLLFAAFHKPLFGMMVAAVITGIIFELEGLYKAILEWDGFTVPSRLTYSTYLMHVFFIRNYGCKQTTIQMSYLVLIRIGAITILASYILGFILFVLVESPFANLVSECTRKVERDHRMENGTGMNKTVNNKVSKKDE</sequence>
<gene>
    <name evidence="3" type="ORF">CINC_LOCUS4519</name>
</gene>
<dbReference type="PANTHER" id="PTHR11161:SF0">
    <property type="entry name" value="O-ACYLTRANSFERASE LIKE PROTEIN"/>
    <property type="match status" value="1"/>
</dbReference>
<dbReference type="AlphaFoldDB" id="A0A9N8KUC8"/>
<evidence type="ECO:0000313" key="3">
    <source>
        <dbReference type="EMBL" id="CAD0202861.1"/>
    </source>
</evidence>
<name>A0A9N8KUC8_CHRIL</name>
<feature type="transmembrane region" description="Helical" evidence="2">
    <location>
        <begin position="265"/>
        <end position="288"/>
    </location>
</feature>
<feature type="transmembrane region" description="Helical" evidence="2">
    <location>
        <begin position="161"/>
        <end position="181"/>
    </location>
</feature>
<evidence type="ECO:0000256" key="1">
    <source>
        <dbReference type="SAM" id="MobiDB-lite"/>
    </source>
</evidence>
<dbReference type="Proteomes" id="UP001154114">
    <property type="component" value="Chromosome 18"/>
</dbReference>